<dbReference type="Gene3D" id="2.60.40.420">
    <property type="entry name" value="Cupredoxins - blue copper proteins"/>
    <property type="match status" value="2"/>
</dbReference>
<dbReference type="InterPro" id="IPR008972">
    <property type="entry name" value="Cupredoxin"/>
</dbReference>
<keyword evidence="2" id="KW-1185">Reference proteome</keyword>
<dbReference type="Proteomes" id="UP001214415">
    <property type="component" value="Chromosome 1"/>
</dbReference>
<reference evidence="1" key="1">
    <citation type="submission" date="2023-03" db="EMBL/GenBank/DDBJ databases">
        <title>Mating type loci evolution in Malassezia.</title>
        <authorList>
            <person name="Coelho M.A."/>
        </authorList>
    </citation>
    <scope>NUCLEOTIDE SEQUENCE</scope>
    <source>
        <strain evidence="1">CBS 12830</strain>
    </source>
</reference>
<organism evidence="1 2">
    <name type="scientific">Malassezia equina</name>
    <dbReference type="NCBI Taxonomy" id="1381935"/>
    <lineage>
        <taxon>Eukaryota</taxon>
        <taxon>Fungi</taxon>
        <taxon>Dikarya</taxon>
        <taxon>Basidiomycota</taxon>
        <taxon>Ustilaginomycotina</taxon>
        <taxon>Malasseziomycetes</taxon>
        <taxon>Malasseziales</taxon>
        <taxon>Malasseziaceae</taxon>
        <taxon>Malassezia</taxon>
    </lineage>
</organism>
<evidence type="ECO:0000313" key="2">
    <source>
        <dbReference type="Proteomes" id="UP001214415"/>
    </source>
</evidence>
<evidence type="ECO:0000313" key="1">
    <source>
        <dbReference type="EMBL" id="WFD21471.1"/>
    </source>
</evidence>
<gene>
    <name evidence="1" type="ORF">MEQU1_000123</name>
</gene>
<protein>
    <submittedName>
        <fullName evidence="1">Uncharacterized protein</fullName>
    </submittedName>
</protein>
<proteinExistence type="predicted"/>
<name>A0AAF0IX80_9BASI</name>
<dbReference type="AlphaFoldDB" id="A0AAF0IX80"/>
<sequence length="172" mass="19610">MVTQCPIPYNDTMHYEVLNSQHQSEGKRYQWGSFWAHSHYGGNYVDGVKLPMAIHRTGDQGKKHYDYDDDYTVVITDWYHKDFEKILTTESNNIRNPTARMPIPSIKEKGIPKELYEQCRKKGMPTSGNAGGVRNSTSDFGMNPLPLIPLSDVTYRGAPGIVYNKKIEPGRI</sequence>
<dbReference type="EMBL" id="CP119900">
    <property type="protein sequence ID" value="WFD21471.1"/>
    <property type="molecule type" value="Genomic_DNA"/>
</dbReference>
<dbReference type="SUPFAM" id="SSF49503">
    <property type="entry name" value="Cupredoxins"/>
    <property type="match status" value="1"/>
</dbReference>
<accession>A0AAF0IX80</accession>